<dbReference type="EMBL" id="HG322949">
    <property type="protein sequence ID" value="CDG82334.1"/>
    <property type="molecule type" value="Genomic_DNA"/>
</dbReference>
<accession>W0V0H6</accession>
<evidence type="ECO:0000313" key="2">
    <source>
        <dbReference type="EMBL" id="CDG82334.1"/>
    </source>
</evidence>
<gene>
    <name evidence="2" type="ORF">GJA_1696</name>
</gene>
<sequence length="109" mass="12338">MLSSQGPRAAGAMKMTPTVRAFPSTLKENLTMNDTNLAALRDLSRLNRQDDKNADQMEDFMRRQADGEQPDPAEFSRLMEKSWAIRNVMLAQSLLHEKPMKTVLTESGR</sequence>
<dbReference type="HOGENOM" id="CLU_2180304_0_0_4"/>
<dbReference type="eggNOG" id="ENOG50316BN">
    <property type="taxonomic scope" value="Bacteria"/>
</dbReference>
<keyword evidence="3" id="KW-1185">Reference proteome</keyword>
<name>W0V0H6_9BURK</name>
<feature type="compositionally biased region" description="Basic and acidic residues" evidence="1">
    <location>
        <begin position="47"/>
        <end position="66"/>
    </location>
</feature>
<evidence type="ECO:0000256" key="1">
    <source>
        <dbReference type="SAM" id="MobiDB-lite"/>
    </source>
</evidence>
<protein>
    <submittedName>
        <fullName evidence="2">Uncharacterized domain protein</fullName>
    </submittedName>
</protein>
<dbReference type="AlphaFoldDB" id="W0V0H6"/>
<evidence type="ECO:0000313" key="3">
    <source>
        <dbReference type="Proteomes" id="UP000027604"/>
    </source>
</evidence>
<dbReference type="PATRIC" id="fig|1349767.4.peg.3373"/>
<dbReference type="STRING" id="1349767.GJA_1696"/>
<organism evidence="2 3">
    <name type="scientific">Janthinobacterium agaricidamnosum NBRC 102515 = DSM 9628</name>
    <dbReference type="NCBI Taxonomy" id="1349767"/>
    <lineage>
        <taxon>Bacteria</taxon>
        <taxon>Pseudomonadati</taxon>
        <taxon>Pseudomonadota</taxon>
        <taxon>Betaproteobacteria</taxon>
        <taxon>Burkholderiales</taxon>
        <taxon>Oxalobacteraceae</taxon>
        <taxon>Janthinobacterium</taxon>
    </lineage>
</organism>
<dbReference type="Proteomes" id="UP000027604">
    <property type="component" value="Chromosome I"/>
</dbReference>
<reference evidence="2 3" key="1">
    <citation type="journal article" date="2015" name="Genome Announc.">
        <title>Genome Sequence of Mushroom Soft-Rot Pathogen Janthinobacterium agaricidamnosum.</title>
        <authorList>
            <person name="Graupner K."/>
            <person name="Lackner G."/>
            <person name="Hertweck C."/>
        </authorList>
    </citation>
    <scope>NUCLEOTIDE SEQUENCE [LARGE SCALE GENOMIC DNA]</scope>
    <source>
        <strain evidence="3">NBRC 102515 / DSM 9628</strain>
    </source>
</reference>
<proteinExistence type="predicted"/>
<feature type="region of interest" description="Disordered" evidence="1">
    <location>
        <begin position="47"/>
        <end position="72"/>
    </location>
</feature>
<dbReference type="KEGG" id="jag:GJA_1696"/>